<feature type="transmembrane region" description="Helical" evidence="1">
    <location>
        <begin position="67"/>
        <end position="91"/>
    </location>
</feature>
<keyword evidence="1" id="KW-1133">Transmembrane helix</keyword>
<dbReference type="Proteomes" id="UP000484988">
    <property type="component" value="Unassembled WGS sequence"/>
</dbReference>
<gene>
    <name evidence="3" type="ORF">SCWH03_42230</name>
</gene>
<name>A0A6A0AZW7_9ACTN</name>
<accession>A0A6A0AZW7</accession>
<dbReference type="InterPro" id="IPR050039">
    <property type="entry name" value="MAB_1171c-like"/>
</dbReference>
<feature type="transmembrane region" description="Helical" evidence="1">
    <location>
        <begin position="33"/>
        <end position="55"/>
    </location>
</feature>
<organism evidence="3 4">
    <name type="scientific">Streptomyces pacificus</name>
    <dbReference type="NCBI Taxonomy" id="2705029"/>
    <lineage>
        <taxon>Bacteria</taxon>
        <taxon>Bacillati</taxon>
        <taxon>Actinomycetota</taxon>
        <taxon>Actinomycetes</taxon>
        <taxon>Kitasatosporales</taxon>
        <taxon>Streptomycetaceae</taxon>
        <taxon>Streptomyces</taxon>
    </lineage>
</organism>
<dbReference type="NCBIfam" id="NF042915">
    <property type="entry name" value="MAB_1171c_fam"/>
    <property type="match status" value="1"/>
</dbReference>
<keyword evidence="1" id="KW-0812">Transmembrane</keyword>
<evidence type="ECO:0000313" key="4">
    <source>
        <dbReference type="Proteomes" id="UP000484988"/>
    </source>
</evidence>
<protein>
    <recommendedName>
        <fullName evidence="2">DUF6545 domain-containing protein</fullName>
    </recommendedName>
</protein>
<proteinExistence type="predicted"/>
<dbReference type="RefSeq" id="WP_173265692.1">
    <property type="nucleotide sequence ID" value="NZ_BLLG01000013.1"/>
</dbReference>
<keyword evidence="1" id="KW-0472">Membrane</keyword>
<evidence type="ECO:0000313" key="3">
    <source>
        <dbReference type="EMBL" id="GFH37983.1"/>
    </source>
</evidence>
<feature type="transmembrane region" description="Helical" evidence="1">
    <location>
        <begin position="173"/>
        <end position="193"/>
    </location>
</feature>
<feature type="transmembrane region" description="Helical" evidence="1">
    <location>
        <begin position="103"/>
        <end position="122"/>
    </location>
</feature>
<evidence type="ECO:0000256" key="1">
    <source>
        <dbReference type="SAM" id="Phobius"/>
    </source>
</evidence>
<keyword evidence="4" id="KW-1185">Reference proteome</keyword>
<feature type="domain" description="DUF6545" evidence="2">
    <location>
        <begin position="251"/>
        <end position="390"/>
    </location>
</feature>
<feature type="transmembrane region" description="Helical" evidence="1">
    <location>
        <begin position="142"/>
        <end position="161"/>
    </location>
</feature>
<feature type="transmembrane region" description="Helical" evidence="1">
    <location>
        <begin position="5"/>
        <end position="21"/>
    </location>
</feature>
<comment type="caution">
    <text evidence="3">The sequence shown here is derived from an EMBL/GenBank/DDBJ whole genome shotgun (WGS) entry which is preliminary data.</text>
</comment>
<reference evidence="3 4" key="1">
    <citation type="submission" date="2020-02" db="EMBL/GenBank/DDBJ databases">
        <title>Whole Genome Shotgun Sequence of Streptomyces sp. strain CWH03.</title>
        <authorList>
            <person name="Dohra H."/>
            <person name="Kodani S."/>
            <person name="Yamamura H."/>
        </authorList>
    </citation>
    <scope>NUCLEOTIDE SEQUENCE [LARGE SCALE GENOMIC DNA]</scope>
    <source>
        <strain evidence="3 4">CWH03</strain>
    </source>
</reference>
<dbReference type="EMBL" id="BLLG01000013">
    <property type="protein sequence ID" value="GFH37983.1"/>
    <property type="molecule type" value="Genomic_DNA"/>
</dbReference>
<evidence type="ECO:0000259" key="2">
    <source>
        <dbReference type="Pfam" id="PF20182"/>
    </source>
</evidence>
<dbReference type="Pfam" id="PF20182">
    <property type="entry name" value="DUF6545"/>
    <property type="match status" value="1"/>
</dbReference>
<sequence length="412" mass="45436">MKDLLHPLCLIIAGTGFLVLLRDVARDRRDRALVALACSFLASALSFAVSITWVWVRIDSALGVPNIVVPIAQSFVILVLALQGGVLAHWSKPADEARRRAKRLLLAGAGVIAGMFLLFALLTPAAQRPTDFAMYYAHDPFYQAYVLLYFGTYTAAELYLARSCWKYARTASVPSIAVGLRIVTIGALITLLYSGQRISAIIGAEAGFSVDHLNELAWACGDIGATLTQIGYFIPVMAARLGAAYAFADEHYSYARLGGLWEALVRVDPGIVLQQPPSQQDYLRRRRGIHYELIRRRAEIRDGQIALRRYLSPAVRTEAEARRSRERRFLRRLAGPRLAAAVTADQLRHAMVLHAQHKPVMEPAEYADASLSLGDVRAEQQHLLRVARYFSPARPETPAAAPTPATSHGVRT</sequence>
<dbReference type="AlphaFoldDB" id="A0A6A0AZW7"/>
<dbReference type="InterPro" id="IPR046675">
    <property type="entry name" value="DUF6545"/>
</dbReference>